<dbReference type="KEGG" id="lel:PVL30_002399"/>
<dbReference type="NCBIfam" id="TIGR02396">
    <property type="entry name" value="diverge_rpsU"/>
    <property type="match status" value="1"/>
</dbReference>
<dbReference type="GO" id="GO:0005743">
    <property type="term" value="C:mitochondrial inner membrane"/>
    <property type="evidence" value="ECO:0007669"/>
    <property type="project" value="TreeGrafter"/>
</dbReference>
<gene>
    <name evidence="10" type="ORF">LELG_05303</name>
</gene>
<evidence type="ECO:0000256" key="3">
    <source>
        <dbReference type="ARBA" id="ARBA00010766"/>
    </source>
</evidence>
<sequence>MLQRLRPISSVFRPNTPAGVKVCPSLIKRSYHSTDHIGSNKIVNDKDHIESKILTRATTYIPQYGFSALAISKAITDLGYPQSLTSIFTSNNPLNHSLPYQLMLHWLKLKRQELDTFAQTQYQPFAGNGTSEFAQLTQEQRLERLINERLSYNIPIMSHLSLGLAMLVTPYNVPSALEELLALGDDFAYYSGDQSNDFAWYTKRASMCAIYVKSELYMLGDTTQGYEMTKQFVRDKVEEYEKAGQMWVDMEQWVGFNAISLINLIKSQVARG</sequence>
<evidence type="ECO:0000256" key="7">
    <source>
        <dbReference type="ARBA" id="ARBA00023128"/>
    </source>
</evidence>
<dbReference type="Proteomes" id="UP000001996">
    <property type="component" value="Unassembled WGS sequence"/>
</dbReference>
<feature type="domain" description="COQ9 C-terminal" evidence="9">
    <location>
        <begin position="173"/>
        <end position="243"/>
    </location>
</feature>
<comment type="function">
    <text evidence="8">Membrane-associated protein that warps the membrane surface to access and bind aromatic isoprenes with high specificity, including ubiquinone (CoQ) isoprene intermediates and presents them directly to Coq7, therefore facilitating the Coq7-mediated hydroxylase step. Participates in the biosynthesis of coenzyme Q, also named ubiquinone, an essential lipid-soluble electron transporter for aerobic cellular respiration.</text>
</comment>
<reference evidence="10 11" key="1">
    <citation type="journal article" date="2009" name="Nature">
        <title>Evolution of pathogenicity and sexual reproduction in eight Candida genomes.</title>
        <authorList>
            <person name="Butler G."/>
            <person name="Rasmussen M.D."/>
            <person name="Lin M.F."/>
            <person name="Santos M.A."/>
            <person name="Sakthikumar S."/>
            <person name="Munro C.A."/>
            <person name="Rheinbay E."/>
            <person name="Grabherr M."/>
            <person name="Forche A."/>
            <person name="Reedy J.L."/>
            <person name="Agrafioti I."/>
            <person name="Arnaud M.B."/>
            <person name="Bates S."/>
            <person name="Brown A.J."/>
            <person name="Brunke S."/>
            <person name="Costanzo M.C."/>
            <person name="Fitzpatrick D.A."/>
            <person name="de Groot P.W."/>
            <person name="Harris D."/>
            <person name="Hoyer L.L."/>
            <person name="Hube B."/>
            <person name="Klis F.M."/>
            <person name="Kodira C."/>
            <person name="Lennard N."/>
            <person name="Logue M.E."/>
            <person name="Martin R."/>
            <person name="Neiman A.M."/>
            <person name="Nikolaou E."/>
            <person name="Quail M.A."/>
            <person name="Quinn J."/>
            <person name="Santos M.C."/>
            <person name="Schmitzberger F.F."/>
            <person name="Sherlock G."/>
            <person name="Shah P."/>
            <person name="Silverstein K.A."/>
            <person name="Skrzypek M.S."/>
            <person name="Soll D."/>
            <person name="Staggs R."/>
            <person name="Stansfield I."/>
            <person name="Stumpf M.P."/>
            <person name="Sudbery P.E."/>
            <person name="Srikantha T."/>
            <person name="Zeng Q."/>
            <person name="Berman J."/>
            <person name="Berriman M."/>
            <person name="Heitman J."/>
            <person name="Gow N.A."/>
            <person name="Lorenz M.C."/>
            <person name="Birren B.W."/>
            <person name="Kellis M."/>
            <person name="Cuomo C.A."/>
        </authorList>
    </citation>
    <scope>NUCLEOTIDE SEQUENCE [LARGE SCALE GENOMIC DNA]</scope>
    <source>
        <strain evidence="11">ATCC 11503 / BCRC 21390 / CBS 2605 / JCM 1781 / NBRC 1676 / NRRL YB-4239</strain>
    </source>
</reference>
<dbReference type="VEuPathDB" id="FungiDB:LELG_05303"/>
<evidence type="ECO:0000256" key="1">
    <source>
        <dbReference type="ARBA" id="ARBA00004173"/>
    </source>
</evidence>
<dbReference type="STRING" id="379508.A5E6R4"/>
<comment type="subcellular location">
    <subcellularLocation>
        <location evidence="1 8">Mitochondrion</location>
    </subcellularLocation>
</comment>
<dbReference type="FunCoup" id="A5E6R4">
    <property type="interactions" value="249"/>
</dbReference>
<dbReference type="InParanoid" id="A5E6R4"/>
<evidence type="ECO:0000313" key="10">
    <source>
        <dbReference type="EMBL" id="EDK47122.1"/>
    </source>
</evidence>
<evidence type="ECO:0000259" key="9">
    <source>
        <dbReference type="Pfam" id="PF08511"/>
    </source>
</evidence>
<keyword evidence="7 8" id="KW-0496">Mitochondrion</keyword>
<dbReference type="HOGENOM" id="CLU_057411_1_1_1"/>
<dbReference type="InterPro" id="IPR013718">
    <property type="entry name" value="COQ9_C"/>
</dbReference>
<dbReference type="GeneID" id="5230597"/>
<dbReference type="PANTHER" id="PTHR21427:SF19">
    <property type="entry name" value="UBIQUINONE BIOSYNTHESIS PROTEIN COQ9, MITOCHONDRIAL"/>
    <property type="match status" value="1"/>
</dbReference>
<evidence type="ECO:0000313" key="11">
    <source>
        <dbReference type="Proteomes" id="UP000001996"/>
    </source>
</evidence>
<dbReference type="EMBL" id="CH981532">
    <property type="protein sequence ID" value="EDK47122.1"/>
    <property type="molecule type" value="Genomic_DNA"/>
</dbReference>
<dbReference type="GO" id="GO:0006744">
    <property type="term" value="P:ubiquinone biosynthetic process"/>
    <property type="evidence" value="ECO:0007669"/>
    <property type="project" value="UniProtKB-UniRule"/>
</dbReference>
<evidence type="ECO:0000256" key="8">
    <source>
        <dbReference type="RuleBase" id="RU366063"/>
    </source>
</evidence>
<dbReference type="Pfam" id="PF08511">
    <property type="entry name" value="COQ9"/>
    <property type="match status" value="1"/>
</dbReference>
<dbReference type="InterPro" id="IPR012762">
    <property type="entry name" value="Ubiq_biosynth_COQ9"/>
</dbReference>
<name>A5E6R4_LODEL</name>
<keyword evidence="11" id="KW-1185">Reference proteome</keyword>
<organism evidence="10 11">
    <name type="scientific">Lodderomyces elongisporus (strain ATCC 11503 / CBS 2605 / JCM 1781 / NBRC 1676 / NRRL YB-4239)</name>
    <name type="common">Yeast</name>
    <name type="synonym">Saccharomyces elongisporus</name>
    <dbReference type="NCBI Taxonomy" id="379508"/>
    <lineage>
        <taxon>Eukaryota</taxon>
        <taxon>Fungi</taxon>
        <taxon>Dikarya</taxon>
        <taxon>Ascomycota</taxon>
        <taxon>Saccharomycotina</taxon>
        <taxon>Pichiomycetes</taxon>
        <taxon>Debaryomycetaceae</taxon>
        <taxon>Candida/Lodderomyces clade</taxon>
        <taxon>Lodderomyces</taxon>
    </lineage>
</organism>
<accession>A5E6R4</accession>
<dbReference type="UniPathway" id="UPA00232"/>
<evidence type="ECO:0000256" key="4">
    <source>
        <dbReference type="ARBA" id="ARBA00022688"/>
    </source>
</evidence>
<keyword evidence="5" id="KW-0809">Transit peptide</keyword>
<evidence type="ECO:0000256" key="6">
    <source>
        <dbReference type="ARBA" id="ARBA00023121"/>
    </source>
</evidence>
<dbReference type="eggNOG" id="KOG2969">
    <property type="taxonomic scope" value="Eukaryota"/>
</dbReference>
<protein>
    <recommendedName>
        <fullName evidence="8">Ubiquinone biosynthesis protein</fullName>
    </recommendedName>
</protein>
<keyword evidence="6 8" id="KW-0446">Lipid-binding</keyword>
<keyword evidence="4 8" id="KW-0831">Ubiquinone biosynthesis</keyword>
<proteinExistence type="inferred from homology"/>
<dbReference type="GO" id="GO:0008289">
    <property type="term" value="F:lipid binding"/>
    <property type="evidence" value="ECO:0007669"/>
    <property type="project" value="UniProtKB-UniRule"/>
</dbReference>
<dbReference type="PANTHER" id="PTHR21427">
    <property type="entry name" value="UBIQUINONE BIOSYNTHESIS PROTEIN COQ9, MITOCHONDRIAL"/>
    <property type="match status" value="1"/>
</dbReference>
<comment type="pathway">
    <text evidence="2 8">Cofactor biosynthesis; ubiquinone biosynthesis.</text>
</comment>
<evidence type="ECO:0000256" key="2">
    <source>
        <dbReference type="ARBA" id="ARBA00004749"/>
    </source>
</evidence>
<comment type="similarity">
    <text evidence="3 8">Belongs to the COQ9 family.</text>
</comment>
<dbReference type="AlphaFoldDB" id="A5E6R4"/>
<evidence type="ECO:0000256" key="5">
    <source>
        <dbReference type="ARBA" id="ARBA00022946"/>
    </source>
</evidence>
<dbReference type="OMA" id="CAGFGWN"/>
<dbReference type="OrthoDB" id="619536at2759"/>